<proteinExistence type="predicted"/>
<protein>
    <submittedName>
        <fullName evidence="1">Uncharacterized protein</fullName>
    </submittedName>
</protein>
<name>A0A951UM18_9CYAN</name>
<dbReference type="Proteomes" id="UP000757435">
    <property type="component" value="Unassembled WGS sequence"/>
</dbReference>
<reference evidence="1" key="1">
    <citation type="submission" date="2021-05" db="EMBL/GenBank/DDBJ databases">
        <authorList>
            <person name="Pietrasiak N."/>
            <person name="Ward R."/>
            <person name="Stajich J.E."/>
            <person name="Kurbessoian T."/>
        </authorList>
    </citation>
    <scope>NUCLEOTIDE SEQUENCE</scope>
    <source>
        <strain evidence="1">UHER 2000/2452</strain>
    </source>
</reference>
<comment type="caution">
    <text evidence="1">The sequence shown here is derived from an EMBL/GenBank/DDBJ whole genome shotgun (WGS) entry which is preliminary data.</text>
</comment>
<gene>
    <name evidence="1" type="ORF">KME15_06595</name>
</gene>
<dbReference type="EMBL" id="JAHHHD010000005">
    <property type="protein sequence ID" value="MBW4658324.1"/>
    <property type="molecule type" value="Genomic_DNA"/>
</dbReference>
<organism evidence="1 2">
    <name type="scientific">Drouetiella hepatica Uher 2000/2452</name>
    <dbReference type="NCBI Taxonomy" id="904376"/>
    <lineage>
        <taxon>Bacteria</taxon>
        <taxon>Bacillati</taxon>
        <taxon>Cyanobacteriota</taxon>
        <taxon>Cyanophyceae</taxon>
        <taxon>Oculatellales</taxon>
        <taxon>Oculatellaceae</taxon>
        <taxon>Drouetiella</taxon>
    </lineage>
</organism>
<reference evidence="1" key="2">
    <citation type="journal article" date="2022" name="Microbiol. Resour. Announc.">
        <title>Metagenome Sequencing to Explore Phylogenomics of Terrestrial Cyanobacteria.</title>
        <authorList>
            <person name="Ward R.D."/>
            <person name="Stajich J.E."/>
            <person name="Johansen J.R."/>
            <person name="Huntemann M."/>
            <person name="Clum A."/>
            <person name="Foster B."/>
            <person name="Foster B."/>
            <person name="Roux S."/>
            <person name="Palaniappan K."/>
            <person name="Varghese N."/>
            <person name="Mukherjee S."/>
            <person name="Reddy T.B.K."/>
            <person name="Daum C."/>
            <person name="Copeland A."/>
            <person name="Chen I.A."/>
            <person name="Ivanova N.N."/>
            <person name="Kyrpides N.C."/>
            <person name="Shapiro N."/>
            <person name="Eloe-Fadrosh E.A."/>
            <person name="Pietrasiak N."/>
        </authorList>
    </citation>
    <scope>NUCLEOTIDE SEQUENCE</scope>
    <source>
        <strain evidence="1">UHER 2000/2452</strain>
    </source>
</reference>
<evidence type="ECO:0000313" key="2">
    <source>
        <dbReference type="Proteomes" id="UP000757435"/>
    </source>
</evidence>
<accession>A0A951UM18</accession>
<evidence type="ECO:0000313" key="1">
    <source>
        <dbReference type="EMBL" id="MBW4658324.1"/>
    </source>
</evidence>
<sequence>MSETSPSGQMLWKLEGSDRILHLRHNPSEPWRPYEEFPQYALPDPQDFSKGIATFMALLKKNWESVKSEP</sequence>
<dbReference type="AlphaFoldDB" id="A0A951UM18"/>